<dbReference type="EMBL" id="PSZP01000003">
    <property type="protein sequence ID" value="TCG11811.1"/>
    <property type="molecule type" value="Genomic_DNA"/>
</dbReference>
<dbReference type="PROSITE" id="PS51257">
    <property type="entry name" value="PROKAR_LIPOPROTEIN"/>
    <property type="match status" value="1"/>
</dbReference>
<name>A0A4R0XVE7_9MOLU</name>
<dbReference type="InterPro" id="IPR001087">
    <property type="entry name" value="GDSL"/>
</dbReference>
<protein>
    <submittedName>
        <fullName evidence="1">Uncharacterized protein</fullName>
    </submittedName>
</protein>
<dbReference type="AlphaFoldDB" id="A0A4R0XVE7"/>
<dbReference type="PANTHER" id="PTHR30383">
    <property type="entry name" value="THIOESTERASE 1/PROTEASE 1/LYSOPHOSPHOLIPASE L1"/>
    <property type="match status" value="1"/>
</dbReference>
<sequence>MKKKTKQVSLGLLAAVSVTVVPIATIISCGNNKTISENQKMMKKYEEEILKHDDDSNKVIDSKGVNLVALGDSVASGYTLLEGITEDKHRGHYDKKTKKVSGISYSSYIARAFQEKNVLSDFDNFAIAGATTSTLAKQLDPKFELSEKEQGTQFQVDFLVDGKEKERFKTIHSKLQKANLVTISIGANDILGQITIGGQTIYDLLLDPSSLSFEGDLNKFIDFGDETKMEKIIEQARLNLIRSIAKIKEINPTTKIVLVGYPMPMNQLAPLLKMMKTDKNGKTIEVAVELLRKLSSISTEISRKFKTVDYVDAYSTSEWDNKSLSLSSELFDIHPGPKGYREMAATILANLNGDGISKEALKSNFSNDGDIEKRLNKDYHSTILKYSEKDEKGNFKETKLEPEAQAVQDKVKPTKLIKFMARSIDLIMEKIITSKKYNENTLPAIETLKSQGVKRTKLLNTIERIKPLILSMMKSANEGYKSQDPKVREAIDQDLKYIFARVVKTIMEKVKTFEKASQDSITNSIGTKATTGAINKLLDKYFNVSMKYLNSNNAKSMRLFKNWISSKQDDVKIIESTLNKGISAFEYTKI</sequence>
<dbReference type="InterPro" id="IPR051532">
    <property type="entry name" value="Ester_Hydrolysis_Enzymes"/>
</dbReference>
<dbReference type="Proteomes" id="UP000291072">
    <property type="component" value="Unassembled WGS sequence"/>
</dbReference>
<evidence type="ECO:0000313" key="1">
    <source>
        <dbReference type="EMBL" id="TCG11811.1"/>
    </source>
</evidence>
<organism evidence="1 2">
    <name type="scientific">Mycoplasma todarodis</name>
    <dbReference type="NCBI Taxonomy" id="1937191"/>
    <lineage>
        <taxon>Bacteria</taxon>
        <taxon>Bacillati</taxon>
        <taxon>Mycoplasmatota</taxon>
        <taxon>Mollicutes</taxon>
        <taxon>Mycoplasmataceae</taxon>
        <taxon>Mycoplasma</taxon>
    </lineage>
</organism>
<proteinExistence type="predicted"/>
<dbReference type="RefSeq" id="WP_131613132.1">
    <property type="nucleotide sequence ID" value="NZ_PSZP01000003.1"/>
</dbReference>
<gene>
    <name evidence="1" type="ORF">C4B25_00640</name>
</gene>
<reference evidence="1 2" key="1">
    <citation type="submission" date="2018-02" db="EMBL/GenBank/DDBJ databases">
        <title>Mycoplasma marinum and Mycoplasma todarodis sp. nov., moderately halophilic and psychrotolerant mycoplasmas isolated from cephalopods.</title>
        <authorList>
            <person name="Viver T."/>
        </authorList>
    </citation>
    <scope>NUCLEOTIDE SEQUENCE [LARGE SCALE GENOMIC DNA]</scope>
    <source>
        <strain evidence="1 2">5H</strain>
    </source>
</reference>
<comment type="caution">
    <text evidence="1">The sequence shown here is derived from an EMBL/GenBank/DDBJ whole genome shotgun (WGS) entry which is preliminary data.</text>
</comment>
<evidence type="ECO:0000313" key="2">
    <source>
        <dbReference type="Proteomes" id="UP000291072"/>
    </source>
</evidence>
<dbReference type="Gene3D" id="3.40.50.1110">
    <property type="entry name" value="SGNH hydrolase"/>
    <property type="match status" value="1"/>
</dbReference>
<dbReference type="InterPro" id="IPR036514">
    <property type="entry name" value="SGNH_hydro_sf"/>
</dbReference>
<dbReference type="SUPFAM" id="SSF52266">
    <property type="entry name" value="SGNH hydrolase"/>
    <property type="match status" value="1"/>
</dbReference>
<dbReference type="GO" id="GO:0016788">
    <property type="term" value="F:hydrolase activity, acting on ester bonds"/>
    <property type="evidence" value="ECO:0007669"/>
    <property type="project" value="InterPro"/>
</dbReference>
<keyword evidence="2" id="KW-1185">Reference proteome</keyword>
<dbReference type="OrthoDB" id="399880at2"/>
<accession>A0A4R0XVE7</accession>
<dbReference type="Pfam" id="PF00657">
    <property type="entry name" value="Lipase_GDSL"/>
    <property type="match status" value="1"/>
</dbReference>